<evidence type="ECO:0000256" key="2">
    <source>
        <dbReference type="ARBA" id="ARBA00022737"/>
    </source>
</evidence>
<dbReference type="PRINTS" id="PR00320">
    <property type="entry name" value="GPROTEINBRPT"/>
</dbReference>
<dbReference type="PROSITE" id="PS50294">
    <property type="entry name" value="WD_REPEATS_REGION"/>
    <property type="match status" value="3"/>
</dbReference>
<feature type="compositionally biased region" description="Basic and acidic residues" evidence="5">
    <location>
        <begin position="396"/>
        <end position="408"/>
    </location>
</feature>
<dbReference type="EMBL" id="CASHTH010004149">
    <property type="protein sequence ID" value="CAI8054118.1"/>
    <property type="molecule type" value="Genomic_DNA"/>
</dbReference>
<dbReference type="InterPro" id="IPR036322">
    <property type="entry name" value="WD40_repeat_dom_sf"/>
</dbReference>
<feature type="repeat" description="WD" evidence="4">
    <location>
        <begin position="19"/>
        <end position="51"/>
    </location>
</feature>
<name>A0AA35TTC7_GEOBA</name>
<feature type="repeat" description="WD" evidence="4">
    <location>
        <begin position="120"/>
        <end position="162"/>
    </location>
</feature>
<organism evidence="7 8">
    <name type="scientific">Geodia barretti</name>
    <name type="common">Barrett's horny sponge</name>
    <dbReference type="NCBI Taxonomy" id="519541"/>
    <lineage>
        <taxon>Eukaryota</taxon>
        <taxon>Metazoa</taxon>
        <taxon>Porifera</taxon>
        <taxon>Demospongiae</taxon>
        <taxon>Heteroscleromorpha</taxon>
        <taxon>Tetractinellida</taxon>
        <taxon>Astrophorina</taxon>
        <taxon>Geodiidae</taxon>
        <taxon>Geodia</taxon>
    </lineage>
</organism>
<dbReference type="SUPFAM" id="SSF50978">
    <property type="entry name" value="WD40 repeat-like"/>
    <property type="match status" value="1"/>
</dbReference>
<evidence type="ECO:0000313" key="8">
    <source>
        <dbReference type="Proteomes" id="UP001174909"/>
    </source>
</evidence>
<keyword evidence="8" id="KW-1185">Reference proteome</keyword>
<dbReference type="GO" id="GO:0035861">
    <property type="term" value="C:site of double-strand break"/>
    <property type="evidence" value="ECO:0007669"/>
    <property type="project" value="TreeGrafter"/>
</dbReference>
<dbReference type="InterPro" id="IPR051858">
    <property type="entry name" value="WD_repeat_GAD-1"/>
</dbReference>
<dbReference type="PANTHER" id="PTHR16017:SF0">
    <property type="entry name" value="WD REPEAT-CONTAINING PROTEIN 70"/>
    <property type="match status" value="1"/>
</dbReference>
<accession>A0AA35TTC7</accession>
<protein>
    <submittedName>
        <fullName evidence="7">WD repeat-containing protein 70</fullName>
    </submittedName>
</protein>
<evidence type="ECO:0000313" key="7">
    <source>
        <dbReference type="EMBL" id="CAI8054118.1"/>
    </source>
</evidence>
<sequence>MKKIFVFLAFISLSHEVKLEHGDKPVSALGMDPSGARVISGGYDYTVRLWDFAGMDSRLKSFRSITPCESHRICTLQYSITGDAILVASGSAQAKVLDRDGHNKMQCPKGWQYIIDMTNTKGHVSMINCACWHPKIKETFLTCSNDCTLRLWDVNEKEKQLNVIKGRDKKGRKSAISTCSFSKDGKMIAAGLVDGSIQLWKSSGPFTRSSLHQYTAHTPGTETSCITMSHDNQTLVSRGGDDTLKVWDIRSFKRPVNVATGLQNFFSVTDCAFSPDEKIIVTGTSVRKDQGKGELVFFDRELNKVNSLPVADCSVIRCYWHPKLNQIVVGLGNGKVHVFFSPRYSIRGAKLCVVKKKVQRIEDMVHSEISGPIITPHALPLFREDQPKSMKRRREKERADPKLSHKPETPAPGKGVGGRIGTGSSLGSYVRKIRAVENVDLDEDPREALLKYDKSAKENPFWIAPAYMGLKPKPTISRGRRQ</sequence>
<dbReference type="GO" id="GO:0005634">
    <property type="term" value="C:nucleus"/>
    <property type="evidence" value="ECO:0007669"/>
    <property type="project" value="TreeGrafter"/>
</dbReference>
<dbReference type="SMART" id="SM00320">
    <property type="entry name" value="WD40"/>
    <property type="match status" value="7"/>
</dbReference>
<feature type="region of interest" description="Disordered" evidence="5">
    <location>
        <begin position="384"/>
        <end position="422"/>
    </location>
</feature>
<evidence type="ECO:0000256" key="3">
    <source>
        <dbReference type="ARBA" id="ARBA00038343"/>
    </source>
</evidence>
<comment type="similarity">
    <text evidence="3">Belongs to the WD repeat GAD-1 family.</text>
</comment>
<dbReference type="AlphaFoldDB" id="A0AA35TTC7"/>
<keyword evidence="1 4" id="KW-0853">WD repeat</keyword>
<evidence type="ECO:0000256" key="1">
    <source>
        <dbReference type="ARBA" id="ARBA00022574"/>
    </source>
</evidence>
<evidence type="ECO:0000256" key="4">
    <source>
        <dbReference type="PROSITE-ProRule" id="PRU00221"/>
    </source>
</evidence>
<dbReference type="InterPro" id="IPR020472">
    <property type="entry name" value="WD40_PAC1"/>
</dbReference>
<feature type="repeat" description="WD" evidence="4">
    <location>
        <begin position="226"/>
        <end position="257"/>
    </location>
</feature>
<feature type="signal peptide" evidence="6">
    <location>
        <begin position="1"/>
        <end position="19"/>
    </location>
</feature>
<dbReference type="InterPro" id="IPR015943">
    <property type="entry name" value="WD40/YVTN_repeat-like_dom_sf"/>
</dbReference>
<dbReference type="Proteomes" id="UP001174909">
    <property type="component" value="Unassembled WGS sequence"/>
</dbReference>
<dbReference type="FunFam" id="2.130.10.10:FF:001933">
    <property type="entry name" value="WD repeat-containing protein 70"/>
    <property type="match status" value="1"/>
</dbReference>
<dbReference type="InterPro" id="IPR001680">
    <property type="entry name" value="WD40_rpt"/>
</dbReference>
<evidence type="ECO:0000256" key="5">
    <source>
        <dbReference type="SAM" id="MobiDB-lite"/>
    </source>
</evidence>
<feature type="repeat" description="WD" evidence="4">
    <location>
        <begin position="169"/>
        <end position="201"/>
    </location>
</feature>
<keyword evidence="6" id="KW-0732">Signal</keyword>
<reference evidence="7" key="1">
    <citation type="submission" date="2023-03" db="EMBL/GenBank/DDBJ databases">
        <authorList>
            <person name="Steffen K."/>
            <person name="Cardenas P."/>
        </authorList>
    </citation>
    <scope>NUCLEOTIDE SEQUENCE</scope>
</reference>
<gene>
    <name evidence="7" type="ORF">GBAR_LOCUS29573</name>
</gene>
<dbReference type="PROSITE" id="PS50082">
    <property type="entry name" value="WD_REPEATS_2"/>
    <property type="match status" value="4"/>
</dbReference>
<dbReference type="PANTHER" id="PTHR16017">
    <property type="entry name" value="GASTRULATION DEFECTIVE PROTEIN 1-RELATED"/>
    <property type="match status" value="1"/>
</dbReference>
<dbReference type="Pfam" id="PF00400">
    <property type="entry name" value="WD40"/>
    <property type="match status" value="5"/>
</dbReference>
<feature type="chain" id="PRO_5041274941" evidence="6">
    <location>
        <begin position="20"/>
        <end position="482"/>
    </location>
</feature>
<evidence type="ECO:0000256" key="6">
    <source>
        <dbReference type="SAM" id="SignalP"/>
    </source>
</evidence>
<comment type="caution">
    <text evidence="7">The sequence shown here is derived from an EMBL/GenBank/DDBJ whole genome shotgun (WGS) entry which is preliminary data.</text>
</comment>
<proteinExistence type="inferred from homology"/>
<dbReference type="Gene3D" id="2.130.10.10">
    <property type="entry name" value="YVTN repeat-like/Quinoprotein amine dehydrogenase"/>
    <property type="match status" value="2"/>
</dbReference>
<keyword evidence="2" id="KW-0677">Repeat</keyword>